<dbReference type="Pfam" id="PF05636">
    <property type="entry name" value="HIGH_NTase1"/>
    <property type="match status" value="1"/>
</dbReference>
<dbReference type="HAMAP" id="MF_01539">
    <property type="entry name" value="TmcAL"/>
    <property type="match status" value="1"/>
</dbReference>
<comment type="caution">
    <text evidence="4">The sequence shown here is derived from an EMBL/GenBank/DDBJ whole genome shotgun (WGS) entry which is preliminary data.</text>
</comment>
<sequence length="409" mass="46868">MRVAGVIVEYNPFHNGHLYHLQETRKHTKPDVVIAVMSGNFLQRGEPALLSKWIRTRLALQAGIDLVVELPYAYATQKAEIFAWGAVSILNALGVTHLCFGSEAGDIRPFHRTMDYLEKHQIVYRERLKENLAKGVSYPKAASAAFQAIQAEEGGLIDLSQPNNILGYHYVQSARELKSPMQVMTISRKKAGYHEPDIVDAHIASATAIRKALFERSESWETLSRLVPSYTYEALRTAAENDCLNSWESFFPFLKYRLTTDSLEDIKAIYEAEEGLEYRLKESLRSMNQFQDWMRQIKTKRYTWTRLQRLCTHILTHTSKVDMAYAARKEQPKALRLLGMNEIGQAYLGQLKKRLTLPVISNINRTNARWIDLDIRAASCYNLVHGSDGISEYHTRPIRYHAQNDGFLD</sequence>
<keyword evidence="2 3" id="KW-0819">tRNA processing</keyword>
<feature type="binding site" evidence="3">
    <location>
        <position position="163"/>
    </location>
    <ligand>
        <name>ATP</name>
        <dbReference type="ChEBI" id="CHEBI:30616"/>
    </ligand>
</feature>
<keyword evidence="3" id="KW-0820">tRNA-binding</keyword>
<organism evidence="4 5">
    <name type="scientific">Camelliibacillus cellulosilyticus</name>
    <dbReference type="NCBI Taxonomy" id="2174486"/>
    <lineage>
        <taxon>Bacteria</taxon>
        <taxon>Bacillati</taxon>
        <taxon>Bacillota</taxon>
        <taxon>Bacilli</taxon>
        <taxon>Bacillales</taxon>
        <taxon>Sporolactobacillaceae</taxon>
        <taxon>Camelliibacillus</taxon>
    </lineage>
</organism>
<evidence type="ECO:0000313" key="5">
    <source>
        <dbReference type="Proteomes" id="UP001596022"/>
    </source>
</evidence>
<comment type="similarity">
    <text evidence="3">Belongs to the TmcAL family.</text>
</comment>
<evidence type="ECO:0000313" key="4">
    <source>
        <dbReference type="EMBL" id="MFC4617237.1"/>
    </source>
</evidence>
<dbReference type="EC" id="6.3.4.-" evidence="3"/>
<name>A0ABV9GGX5_9BACL</name>
<feature type="binding site" evidence="3">
    <location>
        <position position="101"/>
    </location>
    <ligand>
        <name>ATP</name>
        <dbReference type="ChEBI" id="CHEBI:30616"/>
    </ligand>
</feature>
<keyword evidence="1 3" id="KW-0436">Ligase</keyword>
<dbReference type="SUPFAM" id="SSF52374">
    <property type="entry name" value="Nucleotidylyl transferase"/>
    <property type="match status" value="1"/>
</dbReference>
<protein>
    <recommendedName>
        <fullName evidence="3">tRNA(Met) cytidine acetate ligase</fullName>
        <ecNumber evidence="3">6.3.4.-</ecNumber>
    </recommendedName>
</protein>
<accession>A0ABV9GGX5</accession>
<feature type="binding site" evidence="3">
    <location>
        <position position="188"/>
    </location>
    <ligand>
        <name>ATP</name>
        <dbReference type="ChEBI" id="CHEBI:30616"/>
    </ligand>
</feature>
<gene>
    <name evidence="3" type="primary">tmcAL</name>
    <name evidence="4" type="ORF">ACFO4N_00680</name>
</gene>
<reference evidence="5" key="1">
    <citation type="journal article" date="2019" name="Int. J. Syst. Evol. Microbiol.">
        <title>The Global Catalogue of Microorganisms (GCM) 10K type strain sequencing project: providing services to taxonomists for standard genome sequencing and annotation.</title>
        <authorList>
            <consortium name="The Broad Institute Genomics Platform"/>
            <consortium name="The Broad Institute Genome Sequencing Center for Infectious Disease"/>
            <person name="Wu L."/>
            <person name="Ma J."/>
        </authorList>
    </citation>
    <scope>NUCLEOTIDE SEQUENCE [LARGE SCALE GENOMIC DNA]</scope>
    <source>
        <strain evidence="5">CGMCC 1.16306</strain>
    </source>
</reference>
<feature type="binding site" evidence="3">
    <location>
        <begin position="7"/>
        <end position="20"/>
    </location>
    <ligand>
        <name>ATP</name>
        <dbReference type="ChEBI" id="CHEBI:30616"/>
    </ligand>
</feature>
<evidence type="ECO:0000256" key="2">
    <source>
        <dbReference type="ARBA" id="ARBA00022694"/>
    </source>
</evidence>
<keyword evidence="3" id="KW-0694">RNA-binding</keyword>
<dbReference type="Gene3D" id="3.40.50.620">
    <property type="entry name" value="HUPs"/>
    <property type="match status" value="1"/>
</dbReference>
<evidence type="ECO:0000256" key="3">
    <source>
        <dbReference type="HAMAP-Rule" id="MF_01539"/>
    </source>
</evidence>
<keyword evidence="5" id="KW-1185">Reference proteome</keyword>
<comment type="caution">
    <text evidence="3">Lacks conserved residue(s) required for the propagation of feature annotation.</text>
</comment>
<dbReference type="PANTHER" id="PTHR37825:SF1">
    <property type="entry name" value="TRNA(MET) CYTIDINE ACETATE LIGASE"/>
    <property type="match status" value="1"/>
</dbReference>
<keyword evidence="3" id="KW-0963">Cytoplasm</keyword>
<dbReference type="RefSeq" id="WP_376844292.1">
    <property type="nucleotide sequence ID" value="NZ_JBHSFW010000001.1"/>
</dbReference>
<dbReference type="EMBL" id="JBHSFW010000001">
    <property type="protein sequence ID" value="MFC4617237.1"/>
    <property type="molecule type" value="Genomic_DNA"/>
</dbReference>
<comment type="catalytic activity">
    <reaction evidence="3">
        <text>cytidine(34) in elongator tRNA(Met) + acetate + ATP = N(4)-acetylcytidine(34) in elongator tRNA(Met) + AMP + diphosphate</text>
        <dbReference type="Rhea" id="RHEA:58144"/>
        <dbReference type="Rhea" id="RHEA-COMP:10693"/>
        <dbReference type="Rhea" id="RHEA-COMP:10694"/>
        <dbReference type="ChEBI" id="CHEBI:30089"/>
        <dbReference type="ChEBI" id="CHEBI:30616"/>
        <dbReference type="ChEBI" id="CHEBI:33019"/>
        <dbReference type="ChEBI" id="CHEBI:74900"/>
        <dbReference type="ChEBI" id="CHEBI:82748"/>
        <dbReference type="ChEBI" id="CHEBI:456215"/>
    </reaction>
</comment>
<dbReference type="Proteomes" id="UP001596022">
    <property type="component" value="Unassembled WGS sequence"/>
</dbReference>
<keyword evidence="3" id="KW-0067">ATP-binding</keyword>
<dbReference type="NCBIfam" id="NF010191">
    <property type="entry name" value="PRK13670.1"/>
    <property type="match status" value="1"/>
</dbReference>
<evidence type="ECO:0000256" key="1">
    <source>
        <dbReference type="ARBA" id="ARBA00022598"/>
    </source>
</evidence>
<comment type="subcellular location">
    <subcellularLocation>
        <location evidence="3">Cytoplasm</location>
    </subcellularLocation>
</comment>
<proteinExistence type="inferred from homology"/>
<comment type="function">
    <text evidence="3">Catalyzes the formation of N(4)-acetylcytidine (ac(4)C) at the wobble position of elongator tRNA(Met), using acetate and ATP as substrates. First activates an acetate ion to form acetyladenylate (Ac-AMP) and then transfers the acetyl group to tRNA to form ac(4)C34.</text>
</comment>
<dbReference type="InterPro" id="IPR014729">
    <property type="entry name" value="Rossmann-like_a/b/a_fold"/>
</dbReference>
<keyword evidence="3" id="KW-0547">Nucleotide-binding</keyword>
<dbReference type="PANTHER" id="PTHR37825">
    <property type="entry name" value="TRNA(MET) CYTIDINE ACETATE LIGASE"/>
    <property type="match status" value="1"/>
</dbReference>
<dbReference type="InterPro" id="IPR008513">
    <property type="entry name" value="tRNA(Met)_cyd_acetate_ligase"/>
</dbReference>